<sequence length="216" mass="24702">MKWFISILIWSLMLQGAAMAKTMYITDNIKITMRRGAGMAYKVIAEPSSGDSVEILAEQPPWTNVQLSDGKEGWVLNQFLTSKQPKEVQLNLIKEKQESLLKEVDVLNKENIKLKEENKKLSQQSVVNLAERDEAVKAYEALKQESKDFLQVKDQYNKTLLKLEEQQKKAAELEAKMSDLKWQMAWFIGGAGVFLTGFILGRINIKTSGRRNSYLR</sequence>
<accession>A0A975B3M1</accession>
<reference evidence="10" key="1">
    <citation type="journal article" date="2021" name="Microb. Physiol.">
        <title>Proteogenomic Insights into the Physiology of Marine, Sulfate-Reducing, Filamentous Desulfonema limicola and Desulfonema magnum.</title>
        <authorList>
            <person name="Schnaars V."/>
            <person name="Wohlbrand L."/>
            <person name="Scheve S."/>
            <person name="Hinrichs C."/>
            <person name="Reinhardt R."/>
            <person name="Rabus R."/>
        </authorList>
    </citation>
    <scope>NUCLEOTIDE SEQUENCE</scope>
    <source>
        <strain evidence="10">5ac10</strain>
    </source>
</reference>
<keyword evidence="2 7" id="KW-0812">Transmembrane</keyword>
<evidence type="ECO:0000256" key="3">
    <source>
        <dbReference type="ARBA" id="ARBA00022729"/>
    </source>
</evidence>
<keyword evidence="11" id="KW-1185">Reference proteome</keyword>
<evidence type="ECO:0000259" key="9">
    <source>
        <dbReference type="PROSITE" id="PS51781"/>
    </source>
</evidence>
<name>A0A975B3M1_9BACT</name>
<keyword evidence="5 7" id="KW-0472">Membrane</keyword>
<dbReference type="InterPro" id="IPR016476">
    <property type="entry name" value="SH3_dom_pro"/>
</dbReference>
<dbReference type="Gene3D" id="2.30.30.40">
    <property type="entry name" value="SH3 Domains"/>
    <property type="match status" value="1"/>
</dbReference>
<dbReference type="NCBIfam" id="TIGR04211">
    <property type="entry name" value="SH3_and_anchor"/>
    <property type="match status" value="1"/>
</dbReference>
<dbReference type="EMBL" id="CP061799">
    <property type="protein sequence ID" value="QTA78182.1"/>
    <property type="molecule type" value="Genomic_DNA"/>
</dbReference>
<protein>
    <submittedName>
        <fullName evidence="10">SH3 domain-containing protein</fullName>
    </submittedName>
</protein>
<evidence type="ECO:0000313" key="10">
    <source>
        <dbReference type="EMBL" id="QTA78182.1"/>
    </source>
</evidence>
<evidence type="ECO:0000256" key="5">
    <source>
        <dbReference type="ARBA" id="ARBA00023136"/>
    </source>
</evidence>
<organism evidence="10 11">
    <name type="scientific">Desulfonema limicola</name>
    <dbReference type="NCBI Taxonomy" id="45656"/>
    <lineage>
        <taxon>Bacteria</taxon>
        <taxon>Pseudomonadati</taxon>
        <taxon>Thermodesulfobacteriota</taxon>
        <taxon>Desulfobacteria</taxon>
        <taxon>Desulfobacterales</taxon>
        <taxon>Desulfococcaceae</taxon>
        <taxon>Desulfonema</taxon>
    </lineage>
</organism>
<evidence type="ECO:0000256" key="4">
    <source>
        <dbReference type="ARBA" id="ARBA00022989"/>
    </source>
</evidence>
<keyword evidence="3 8" id="KW-0732">Signal</keyword>
<keyword evidence="6" id="KW-0175">Coiled coil</keyword>
<keyword evidence="4 7" id="KW-1133">Transmembrane helix</keyword>
<feature type="domain" description="SH3b" evidence="9">
    <location>
        <begin position="20"/>
        <end position="84"/>
    </location>
</feature>
<evidence type="ECO:0000256" key="8">
    <source>
        <dbReference type="SAM" id="SignalP"/>
    </source>
</evidence>
<evidence type="ECO:0000256" key="7">
    <source>
        <dbReference type="SAM" id="Phobius"/>
    </source>
</evidence>
<dbReference type="KEGG" id="dli:dnl_03980"/>
<dbReference type="Pfam" id="PF08239">
    <property type="entry name" value="SH3_3"/>
    <property type="match status" value="1"/>
</dbReference>
<dbReference type="SMART" id="SM00287">
    <property type="entry name" value="SH3b"/>
    <property type="match status" value="1"/>
</dbReference>
<dbReference type="InterPro" id="IPR003646">
    <property type="entry name" value="SH3-like_bac-type"/>
</dbReference>
<comment type="subcellular location">
    <subcellularLocation>
        <location evidence="1">Membrane</location>
        <topology evidence="1">Single-pass membrane protein</topology>
    </subcellularLocation>
</comment>
<evidence type="ECO:0000256" key="1">
    <source>
        <dbReference type="ARBA" id="ARBA00004167"/>
    </source>
</evidence>
<evidence type="ECO:0000256" key="2">
    <source>
        <dbReference type="ARBA" id="ARBA00022692"/>
    </source>
</evidence>
<dbReference type="AlphaFoldDB" id="A0A975B3M1"/>
<dbReference type="Proteomes" id="UP000663720">
    <property type="component" value="Chromosome"/>
</dbReference>
<evidence type="ECO:0000313" key="11">
    <source>
        <dbReference type="Proteomes" id="UP000663720"/>
    </source>
</evidence>
<gene>
    <name evidence="10" type="ORF">dnl_03980</name>
</gene>
<feature type="coiled-coil region" evidence="6">
    <location>
        <begin position="90"/>
        <end position="124"/>
    </location>
</feature>
<evidence type="ECO:0000256" key="6">
    <source>
        <dbReference type="SAM" id="Coils"/>
    </source>
</evidence>
<feature type="transmembrane region" description="Helical" evidence="7">
    <location>
        <begin position="184"/>
        <end position="205"/>
    </location>
</feature>
<feature type="signal peptide" evidence="8">
    <location>
        <begin position="1"/>
        <end position="20"/>
    </location>
</feature>
<proteinExistence type="predicted"/>
<dbReference type="GO" id="GO:0016020">
    <property type="term" value="C:membrane"/>
    <property type="evidence" value="ECO:0007669"/>
    <property type="project" value="UniProtKB-SubCell"/>
</dbReference>
<feature type="coiled-coil region" evidence="6">
    <location>
        <begin position="153"/>
        <end position="183"/>
    </location>
</feature>
<dbReference type="PROSITE" id="PS51781">
    <property type="entry name" value="SH3B"/>
    <property type="match status" value="1"/>
</dbReference>
<feature type="chain" id="PRO_5037593850" evidence="8">
    <location>
        <begin position="21"/>
        <end position="216"/>
    </location>
</feature>